<gene>
    <name evidence="2" type="ORF">BLS_004205</name>
    <name evidence="3" type="ORF">EG328_004086</name>
</gene>
<dbReference type="EMBL" id="WNWQ01000276">
    <property type="protein sequence ID" value="KAE9972006.1"/>
    <property type="molecule type" value="Genomic_DNA"/>
</dbReference>
<dbReference type="AlphaFoldDB" id="A0A8H3UQT8"/>
<organism evidence="3 4">
    <name type="scientific">Venturia inaequalis</name>
    <name type="common">Apple scab fungus</name>
    <dbReference type="NCBI Taxonomy" id="5025"/>
    <lineage>
        <taxon>Eukaryota</taxon>
        <taxon>Fungi</taxon>
        <taxon>Dikarya</taxon>
        <taxon>Ascomycota</taxon>
        <taxon>Pezizomycotina</taxon>
        <taxon>Dothideomycetes</taxon>
        <taxon>Pleosporomycetidae</taxon>
        <taxon>Venturiales</taxon>
        <taxon>Venturiaceae</taxon>
        <taxon>Venturia</taxon>
    </lineage>
</organism>
<reference evidence="3 4" key="1">
    <citation type="submission" date="2018-12" db="EMBL/GenBank/DDBJ databases">
        <title>Venturia inaequalis Genome Resource.</title>
        <authorList>
            <person name="Lichtner F.J."/>
        </authorList>
    </citation>
    <scope>NUCLEOTIDE SEQUENCE [LARGE SCALE GENOMIC DNA]</scope>
    <source>
        <strain evidence="3 4">120213</strain>
        <strain evidence="2">Bline_iso_100314</strain>
    </source>
</reference>
<dbReference type="Proteomes" id="UP000447873">
    <property type="component" value="Unassembled WGS sequence"/>
</dbReference>
<protein>
    <submittedName>
        <fullName evidence="3">Uncharacterized protein</fullName>
    </submittedName>
</protein>
<dbReference type="EMBL" id="WNWS01000229">
    <property type="protein sequence ID" value="KAE9973963.1"/>
    <property type="molecule type" value="Genomic_DNA"/>
</dbReference>
<dbReference type="Proteomes" id="UP000433883">
    <property type="component" value="Unassembled WGS sequence"/>
</dbReference>
<dbReference type="OrthoDB" id="10509044at2759"/>
<feature type="region of interest" description="Disordered" evidence="1">
    <location>
        <begin position="1"/>
        <end position="25"/>
    </location>
</feature>
<feature type="compositionally biased region" description="Polar residues" evidence="1">
    <location>
        <begin position="1"/>
        <end position="10"/>
    </location>
</feature>
<name>A0A8H3UQT8_VENIN</name>
<evidence type="ECO:0000313" key="4">
    <source>
        <dbReference type="Proteomes" id="UP000447873"/>
    </source>
</evidence>
<comment type="caution">
    <text evidence="3">The sequence shown here is derived from an EMBL/GenBank/DDBJ whole genome shotgun (WGS) entry which is preliminary data.</text>
</comment>
<evidence type="ECO:0000313" key="3">
    <source>
        <dbReference type="EMBL" id="KAE9973963.1"/>
    </source>
</evidence>
<sequence>MSLFRTQNFTPAPFIGEFTPPNHYTKSRFMPEIEADPEYSLEEPGRDYSLDDGESDQLCLEQQHEAKLESLLGNSKPDDPLDSQVTKYEPEKAADGDKMTLSKRQIIPRRATVPAIKRNGQSNIAKVRSNLHQQLEDELKEALSLQTINILLPEEQELAFRLEKMDTEELERSFGEIEGRMRDIVSSLIGARQVKTNDA</sequence>
<accession>A0A8H3UQT8</accession>
<proteinExistence type="predicted"/>
<evidence type="ECO:0000313" key="2">
    <source>
        <dbReference type="EMBL" id="KAE9972006.1"/>
    </source>
</evidence>
<evidence type="ECO:0000256" key="1">
    <source>
        <dbReference type="SAM" id="MobiDB-lite"/>
    </source>
</evidence>